<evidence type="ECO:0000313" key="2">
    <source>
        <dbReference type="EMBL" id="ERN04546.1"/>
    </source>
</evidence>
<dbReference type="AlphaFoldDB" id="W1PAB6"/>
<accession>W1PAB6</accession>
<proteinExistence type="predicted"/>
<dbReference type="HOGENOM" id="CLU_2416247_0_0_1"/>
<dbReference type="Proteomes" id="UP000017836">
    <property type="component" value="Unassembled WGS sequence"/>
</dbReference>
<protein>
    <submittedName>
        <fullName evidence="2">Uncharacterized protein</fullName>
    </submittedName>
</protein>
<sequence>MHDWLYKGTCLTICMRQSKVHLTVAYDAKSSQRQHARGTLGGENVPGRLHGETRSTARARQLVHDSTWLYSCSTGFTQRHAQQWHVMRDARQ</sequence>
<dbReference type="EMBL" id="KI394223">
    <property type="protein sequence ID" value="ERN04546.1"/>
    <property type="molecule type" value="Genomic_DNA"/>
</dbReference>
<evidence type="ECO:0000313" key="3">
    <source>
        <dbReference type="Proteomes" id="UP000017836"/>
    </source>
</evidence>
<organism evidence="2 3">
    <name type="scientific">Amborella trichopoda</name>
    <dbReference type="NCBI Taxonomy" id="13333"/>
    <lineage>
        <taxon>Eukaryota</taxon>
        <taxon>Viridiplantae</taxon>
        <taxon>Streptophyta</taxon>
        <taxon>Embryophyta</taxon>
        <taxon>Tracheophyta</taxon>
        <taxon>Spermatophyta</taxon>
        <taxon>Magnoliopsida</taxon>
        <taxon>Amborellales</taxon>
        <taxon>Amborellaceae</taxon>
        <taxon>Amborella</taxon>
    </lineage>
</organism>
<keyword evidence="3" id="KW-1185">Reference proteome</keyword>
<gene>
    <name evidence="2" type="ORF">AMTR_s00081p00168810</name>
</gene>
<name>W1PAB6_AMBTC</name>
<feature type="region of interest" description="Disordered" evidence="1">
    <location>
        <begin position="33"/>
        <end position="54"/>
    </location>
</feature>
<reference evidence="3" key="1">
    <citation type="journal article" date="2013" name="Science">
        <title>The Amborella genome and the evolution of flowering plants.</title>
        <authorList>
            <consortium name="Amborella Genome Project"/>
        </authorList>
    </citation>
    <scope>NUCLEOTIDE SEQUENCE [LARGE SCALE GENOMIC DNA]</scope>
</reference>
<evidence type="ECO:0000256" key="1">
    <source>
        <dbReference type="SAM" id="MobiDB-lite"/>
    </source>
</evidence>
<dbReference type="Gramene" id="ERN04546">
    <property type="protein sequence ID" value="ERN04546"/>
    <property type="gene ID" value="AMTR_s00081p00168810"/>
</dbReference>